<protein>
    <recommendedName>
        <fullName evidence="4">SMP-30/Gluconolactonase/LRE-like region domain-containing protein</fullName>
    </recommendedName>
</protein>
<evidence type="ECO:0000313" key="3">
    <source>
        <dbReference type="Proteomes" id="UP000619079"/>
    </source>
</evidence>
<keyword evidence="3" id="KW-1185">Reference proteome</keyword>
<reference evidence="2" key="1">
    <citation type="submission" date="2020-12" db="EMBL/GenBank/DDBJ databases">
        <title>Sedimentitalea sp. nov., isolated from sand in Incheon.</title>
        <authorList>
            <person name="Kim W."/>
        </authorList>
    </citation>
    <scope>NUCLEOTIDE SEQUENCE</scope>
    <source>
        <strain evidence="2">CAU 1593</strain>
    </source>
</reference>
<proteinExistence type="predicted"/>
<feature type="chain" id="PRO_5035186466" description="SMP-30/Gluconolactonase/LRE-like region domain-containing protein" evidence="1">
    <location>
        <begin position="23"/>
        <end position="288"/>
    </location>
</feature>
<dbReference type="EMBL" id="JAELVR010000005">
    <property type="protein sequence ID" value="MBJ6371532.1"/>
    <property type="molecule type" value="Genomic_DNA"/>
</dbReference>
<keyword evidence="1" id="KW-0732">Signal</keyword>
<gene>
    <name evidence="2" type="ORF">JF290_08325</name>
</gene>
<dbReference type="InterPro" id="IPR011042">
    <property type="entry name" value="6-blade_b-propeller_TolB-like"/>
</dbReference>
<dbReference type="AlphaFoldDB" id="A0A8J7IUL2"/>
<comment type="caution">
    <text evidence="2">The sequence shown here is derived from an EMBL/GenBank/DDBJ whole genome shotgun (WGS) entry which is preliminary data.</text>
</comment>
<feature type="signal peptide" evidence="1">
    <location>
        <begin position="1"/>
        <end position="22"/>
    </location>
</feature>
<dbReference type="RefSeq" id="WP_199024398.1">
    <property type="nucleotide sequence ID" value="NZ_JAELVR010000005.1"/>
</dbReference>
<dbReference type="Gene3D" id="2.120.10.30">
    <property type="entry name" value="TolB, C-terminal domain"/>
    <property type="match status" value="1"/>
</dbReference>
<evidence type="ECO:0000313" key="2">
    <source>
        <dbReference type="EMBL" id="MBJ6371532.1"/>
    </source>
</evidence>
<evidence type="ECO:0000256" key="1">
    <source>
        <dbReference type="SAM" id="SignalP"/>
    </source>
</evidence>
<organism evidence="2 3">
    <name type="scientific">Sedimentitalea arenosa</name>
    <dbReference type="NCBI Taxonomy" id="2798803"/>
    <lineage>
        <taxon>Bacteria</taxon>
        <taxon>Pseudomonadati</taxon>
        <taxon>Pseudomonadota</taxon>
        <taxon>Alphaproteobacteria</taxon>
        <taxon>Rhodobacterales</taxon>
        <taxon>Paracoccaceae</taxon>
        <taxon>Sedimentitalea</taxon>
    </lineage>
</organism>
<dbReference type="Proteomes" id="UP000619079">
    <property type="component" value="Unassembled WGS sequence"/>
</dbReference>
<evidence type="ECO:0008006" key="4">
    <source>
        <dbReference type="Google" id="ProtNLM"/>
    </source>
</evidence>
<sequence length="288" mass="30689">MRFFSTAAAIAAGFLTCSIAAAQDIVWTLEGLEAPESAYFDDARNILFVSNINGEPTAKDGNGYISLVSPDGQMLEAKWVTGLDAPKGLVSDGVTLYVSDIDRLVAIDIDAGKISQAWPAEGAIFLNDTALDATGRVYVSDMITDKIHVLANDDLSVLAEGSALQHPNGLNMRDGKLLVAPWGLDLQEDFTTKTGGHLITVDIHDGSVAPLGSGDPVGNLDGLEPDGKGHWIVSDWIAGAVYRIADEGTKELLLDLDMGSADLEYIPDQSLLVVPMMLNDTLVAYRLE</sequence>
<dbReference type="SUPFAM" id="SSF63829">
    <property type="entry name" value="Calcium-dependent phosphotriesterase"/>
    <property type="match status" value="1"/>
</dbReference>
<accession>A0A8J7IUL2</accession>
<name>A0A8J7IUL2_9RHOB</name>